<protein>
    <recommendedName>
        <fullName evidence="4">Saposin B-type domain-containing protein</fullName>
    </recommendedName>
</protein>
<feature type="chain" id="PRO_5044885653" description="Saposin B-type domain-containing protein" evidence="1">
    <location>
        <begin position="19"/>
        <end position="125"/>
    </location>
</feature>
<evidence type="ECO:0008006" key="4">
    <source>
        <dbReference type="Google" id="ProtNLM"/>
    </source>
</evidence>
<proteinExistence type="predicted"/>
<dbReference type="AlphaFoldDB" id="A0ABD6EFL1"/>
<evidence type="ECO:0000256" key="1">
    <source>
        <dbReference type="SAM" id="SignalP"/>
    </source>
</evidence>
<evidence type="ECO:0000313" key="2">
    <source>
        <dbReference type="EMBL" id="MFH4978785.1"/>
    </source>
</evidence>
<evidence type="ECO:0000313" key="3">
    <source>
        <dbReference type="Proteomes" id="UP001608902"/>
    </source>
</evidence>
<keyword evidence="3" id="KW-1185">Reference proteome</keyword>
<dbReference type="EMBL" id="JBGFUD010003529">
    <property type="protein sequence ID" value="MFH4978785.1"/>
    <property type="molecule type" value="Genomic_DNA"/>
</dbReference>
<accession>A0ABD6EFL1</accession>
<gene>
    <name evidence="2" type="ORF">AB6A40_005494</name>
</gene>
<feature type="signal peptide" evidence="1">
    <location>
        <begin position="1"/>
        <end position="18"/>
    </location>
</feature>
<keyword evidence="1" id="KW-0732">Signal</keyword>
<comment type="caution">
    <text evidence="2">The sequence shown here is derived from an EMBL/GenBank/DDBJ whole genome shotgun (WGS) entry which is preliminary data.</text>
</comment>
<sequence>MKVYTVIFIVSFSLIVLGDEEHYEEEHEEDENKQNIGPWQPTCDDCVDLVLGIIKRVSGQTYFTYRQKVRTCQNALFQKAMDTSAMLRCIEMAEESSKILRSLIATARLGTKICQQFGICQPRLS</sequence>
<reference evidence="2 3" key="1">
    <citation type="submission" date="2024-08" db="EMBL/GenBank/DDBJ databases">
        <title>Gnathostoma spinigerum genome.</title>
        <authorList>
            <person name="Gonzalez-Bertolin B."/>
            <person name="Monzon S."/>
            <person name="Zaballos A."/>
            <person name="Jimenez P."/>
            <person name="Dekumyoy P."/>
            <person name="Varona S."/>
            <person name="Cuesta I."/>
            <person name="Sumanam S."/>
            <person name="Adisakwattana P."/>
            <person name="Gasser R.B."/>
            <person name="Hernandez-Gonzalez A."/>
            <person name="Young N.D."/>
            <person name="Perteguer M.J."/>
        </authorList>
    </citation>
    <scope>NUCLEOTIDE SEQUENCE [LARGE SCALE GENOMIC DNA]</scope>
    <source>
        <strain evidence="2">AL3</strain>
        <tissue evidence="2">Liver</tissue>
    </source>
</reference>
<dbReference type="Proteomes" id="UP001608902">
    <property type="component" value="Unassembled WGS sequence"/>
</dbReference>
<organism evidence="2 3">
    <name type="scientific">Gnathostoma spinigerum</name>
    <dbReference type="NCBI Taxonomy" id="75299"/>
    <lineage>
        <taxon>Eukaryota</taxon>
        <taxon>Metazoa</taxon>
        <taxon>Ecdysozoa</taxon>
        <taxon>Nematoda</taxon>
        <taxon>Chromadorea</taxon>
        <taxon>Rhabditida</taxon>
        <taxon>Spirurina</taxon>
        <taxon>Gnathostomatomorpha</taxon>
        <taxon>Gnathostomatoidea</taxon>
        <taxon>Gnathostomatidae</taxon>
        <taxon>Gnathostoma</taxon>
    </lineage>
</organism>
<name>A0ABD6EFL1_9BILA</name>